<accession>A0A1I8FGM1</accession>
<dbReference type="WBParaSite" id="maker-unitig_33831-snap-gene-0.2-mRNA-1">
    <property type="protein sequence ID" value="maker-unitig_33831-snap-gene-0.2-mRNA-1"/>
    <property type="gene ID" value="maker-unitig_33831-snap-gene-0.2"/>
</dbReference>
<sequence length="147" mass="15380">MKHRSGGAAGHKRADRLLGPRRPAGAQAAPAPAGIQESRRVDGGGTGGSGSSSGGLRQVGQWKPETTSCWCRPCWRCTTSAPSTAASASAAPLRRVRAARALARPAVRPDTVRPGPSRRPAPCLPHADSCCAVGRRSPTLRRTCWPR</sequence>
<keyword evidence="2" id="KW-1185">Reference proteome</keyword>
<evidence type="ECO:0000313" key="3">
    <source>
        <dbReference type="WBParaSite" id="maker-unitig_33831-snap-gene-0.2-mRNA-1"/>
    </source>
</evidence>
<feature type="region of interest" description="Disordered" evidence="1">
    <location>
        <begin position="1"/>
        <end position="63"/>
    </location>
</feature>
<protein>
    <submittedName>
        <fullName evidence="3">Uncharacterized protein</fullName>
    </submittedName>
</protein>
<organism evidence="2 3">
    <name type="scientific">Macrostomum lignano</name>
    <dbReference type="NCBI Taxonomy" id="282301"/>
    <lineage>
        <taxon>Eukaryota</taxon>
        <taxon>Metazoa</taxon>
        <taxon>Spiralia</taxon>
        <taxon>Lophotrochozoa</taxon>
        <taxon>Platyhelminthes</taxon>
        <taxon>Rhabditophora</taxon>
        <taxon>Macrostomorpha</taxon>
        <taxon>Macrostomida</taxon>
        <taxon>Macrostomidae</taxon>
        <taxon>Macrostomum</taxon>
    </lineage>
</organism>
<feature type="compositionally biased region" description="Gly residues" evidence="1">
    <location>
        <begin position="43"/>
        <end position="53"/>
    </location>
</feature>
<reference evidence="3" key="1">
    <citation type="submission" date="2016-11" db="UniProtKB">
        <authorList>
            <consortium name="WormBaseParasite"/>
        </authorList>
    </citation>
    <scope>IDENTIFICATION</scope>
</reference>
<proteinExistence type="predicted"/>
<evidence type="ECO:0000313" key="2">
    <source>
        <dbReference type="Proteomes" id="UP000095280"/>
    </source>
</evidence>
<feature type="compositionally biased region" description="Basic residues" evidence="1">
    <location>
        <begin position="1"/>
        <end position="14"/>
    </location>
</feature>
<dbReference type="AlphaFoldDB" id="A0A1I8FGM1"/>
<name>A0A1I8FGM1_9PLAT</name>
<evidence type="ECO:0000256" key="1">
    <source>
        <dbReference type="SAM" id="MobiDB-lite"/>
    </source>
</evidence>
<dbReference type="Proteomes" id="UP000095280">
    <property type="component" value="Unplaced"/>
</dbReference>
<feature type="compositionally biased region" description="Low complexity" evidence="1">
    <location>
        <begin position="20"/>
        <end position="34"/>
    </location>
</feature>